<evidence type="ECO:0000256" key="3">
    <source>
        <dbReference type="PROSITE-ProRule" id="PRU00221"/>
    </source>
</evidence>
<dbReference type="STRING" id="215250.A0A316YNA8"/>
<accession>A0A316YNA8</accession>
<dbReference type="InterPro" id="IPR036322">
    <property type="entry name" value="WD40_repeat_dom_sf"/>
</dbReference>
<dbReference type="InParanoid" id="A0A316YNA8"/>
<keyword evidence="1 3" id="KW-0853">WD repeat</keyword>
<dbReference type="PROSITE" id="PS50896">
    <property type="entry name" value="LISH"/>
    <property type="match status" value="1"/>
</dbReference>
<dbReference type="EMBL" id="KZ819636">
    <property type="protein sequence ID" value="PWN90526.1"/>
    <property type="molecule type" value="Genomic_DNA"/>
</dbReference>
<keyword evidence="2" id="KW-0677">Repeat</keyword>
<evidence type="ECO:0000256" key="1">
    <source>
        <dbReference type="ARBA" id="ARBA00022574"/>
    </source>
</evidence>
<dbReference type="PROSITE" id="PS50294">
    <property type="entry name" value="WD_REPEATS_REGION"/>
    <property type="match status" value="1"/>
</dbReference>
<feature type="repeat" description="WD" evidence="3">
    <location>
        <begin position="180"/>
        <end position="222"/>
    </location>
</feature>
<protein>
    <submittedName>
        <fullName evidence="5">WD40 repeat-like protein</fullName>
    </submittedName>
</protein>
<dbReference type="GeneID" id="37045034"/>
<feature type="region of interest" description="Disordered" evidence="4">
    <location>
        <begin position="58"/>
        <end position="79"/>
    </location>
</feature>
<proteinExistence type="predicted"/>
<dbReference type="InterPro" id="IPR006594">
    <property type="entry name" value="LisH"/>
</dbReference>
<dbReference type="AlphaFoldDB" id="A0A316YNA8"/>
<evidence type="ECO:0000313" key="5">
    <source>
        <dbReference type="EMBL" id="PWN90526.1"/>
    </source>
</evidence>
<dbReference type="OrthoDB" id="1932312at2759"/>
<dbReference type="PROSITE" id="PS50082">
    <property type="entry name" value="WD_REPEATS_2"/>
    <property type="match status" value="2"/>
</dbReference>
<dbReference type="SMART" id="SM00320">
    <property type="entry name" value="WD40"/>
    <property type="match status" value="3"/>
</dbReference>
<dbReference type="PROSITE" id="PS00678">
    <property type="entry name" value="WD_REPEATS_1"/>
    <property type="match status" value="1"/>
</dbReference>
<dbReference type="Proteomes" id="UP000245768">
    <property type="component" value="Unassembled WGS sequence"/>
</dbReference>
<dbReference type="Gene3D" id="2.130.10.10">
    <property type="entry name" value="YVTN repeat-like/Quinoprotein amine dehydrogenase"/>
    <property type="match status" value="1"/>
</dbReference>
<evidence type="ECO:0000256" key="2">
    <source>
        <dbReference type="ARBA" id="ARBA00022737"/>
    </source>
</evidence>
<dbReference type="PANTHER" id="PTHR19848">
    <property type="entry name" value="WD40 REPEAT PROTEIN"/>
    <property type="match status" value="1"/>
</dbReference>
<reference evidence="5 6" key="1">
    <citation type="journal article" date="2018" name="Mol. Biol. Evol.">
        <title>Broad Genomic Sampling Reveals a Smut Pathogenic Ancestry of the Fungal Clade Ustilaginomycotina.</title>
        <authorList>
            <person name="Kijpornyongpan T."/>
            <person name="Mondo S.J."/>
            <person name="Barry K."/>
            <person name="Sandor L."/>
            <person name="Lee J."/>
            <person name="Lipzen A."/>
            <person name="Pangilinan J."/>
            <person name="LaButti K."/>
            <person name="Hainaut M."/>
            <person name="Henrissat B."/>
            <person name="Grigoriev I.V."/>
            <person name="Spatafora J.W."/>
            <person name="Aime M.C."/>
        </authorList>
    </citation>
    <scope>NUCLEOTIDE SEQUENCE [LARGE SCALE GENOMIC DNA]</scope>
    <source>
        <strain evidence="5 6">MCA 4198</strain>
    </source>
</reference>
<sequence>MALAAIARFLHEEGYTTALEAFTREAQQVAGWTWPSASPASIDLRNLVEAHIAQRKQNALAEEKKRHGRGQLSAAPLPSPTELVLPGPATLPYSLVKTHASLHASNILSLSVVTLPTRSFSTTQAEYVTQSRKLLCSTAADKTVVFSEPESGEMVEVLEPAPSAAAAAAAPGADGGGNAAAGHSAAVLCTAQHPIEQRELVSCGMDAKVIIWDLLHRRTVQTLSHHTKFVVRCAYSPKGQYLATCSYDKTVRVYRRAMAQRQAEDEDTVEVPLIEPRYELVHTVETRNNPEALVFVRAPLAPAVDDVGVRSKDRVLGERGESAPSSDNASPSLLEVPRQRTWLVYTMRSDSFVHYLALPLDADADTDEAQARANDVETRVDETGKRLAHMSVASPFTVTPAWEVVSFNTNLTAEDLHVSYSLLFLTLHPLGTHIGIQTGDHSIPTTGYAPASSSLSRILLLPVLSSKRTATLWTGVASSGFATNRHAWLKDGTGAWLTGEDGLLRLVDMAGKVRACIPAHGAAAEAHQRATLGTLLTTSWSRGGNTIIKDVVVLDEHGDRIASCGFDRCIRVVEKIPEGLS</sequence>
<gene>
    <name evidence="5" type="ORF">FA10DRAFT_272004</name>
</gene>
<keyword evidence="6" id="KW-1185">Reference proteome</keyword>
<dbReference type="SUPFAM" id="SSF50978">
    <property type="entry name" value="WD40 repeat-like"/>
    <property type="match status" value="1"/>
</dbReference>
<organism evidence="5 6">
    <name type="scientific">Acaromyces ingoldii</name>
    <dbReference type="NCBI Taxonomy" id="215250"/>
    <lineage>
        <taxon>Eukaryota</taxon>
        <taxon>Fungi</taxon>
        <taxon>Dikarya</taxon>
        <taxon>Basidiomycota</taxon>
        <taxon>Ustilaginomycotina</taxon>
        <taxon>Exobasidiomycetes</taxon>
        <taxon>Exobasidiales</taxon>
        <taxon>Cryptobasidiaceae</taxon>
        <taxon>Acaromyces</taxon>
    </lineage>
</organism>
<dbReference type="RefSeq" id="XP_025377724.1">
    <property type="nucleotide sequence ID" value="XM_025523118.1"/>
</dbReference>
<dbReference type="Pfam" id="PF00400">
    <property type="entry name" value="WD40"/>
    <property type="match status" value="2"/>
</dbReference>
<dbReference type="PANTHER" id="PTHR19848:SF8">
    <property type="entry name" value="F-BOX AND WD REPEAT DOMAIN CONTAINING 7"/>
    <property type="match status" value="1"/>
</dbReference>
<dbReference type="InterPro" id="IPR015943">
    <property type="entry name" value="WD40/YVTN_repeat-like_dom_sf"/>
</dbReference>
<evidence type="ECO:0000256" key="4">
    <source>
        <dbReference type="SAM" id="MobiDB-lite"/>
    </source>
</evidence>
<dbReference type="InterPro" id="IPR001680">
    <property type="entry name" value="WD40_rpt"/>
</dbReference>
<dbReference type="InterPro" id="IPR019775">
    <property type="entry name" value="WD40_repeat_CS"/>
</dbReference>
<feature type="repeat" description="WD" evidence="3">
    <location>
        <begin position="223"/>
        <end position="254"/>
    </location>
</feature>
<name>A0A316YNA8_9BASI</name>
<evidence type="ECO:0000313" key="6">
    <source>
        <dbReference type="Proteomes" id="UP000245768"/>
    </source>
</evidence>